<accession>A0A816QDB1</accession>
<dbReference type="AlphaFoldDB" id="A0A816QDB1"/>
<protein>
    <submittedName>
        <fullName evidence="1">(rape) hypothetical protein</fullName>
    </submittedName>
</protein>
<name>A0A816QDB1_BRANA</name>
<dbReference type="Proteomes" id="UP001295469">
    <property type="component" value="Chromosome C06"/>
</dbReference>
<sequence>ISSCGFRLKGSVWTYLALAIYISMSELFTSGSMSLFETLRNCVAVGRRLSFVGTASVNDLNGVTVVNRKLLGTDTHSFHLRLDAPFFPQIALITLFEVEMMRESSAQV</sequence>
<evidence type="ECO:0000313" key="1">
    <source>
        <dbReference type="EMBL" id="CAF2060285.1"/>
    </source>
</evidence>
<organism evidence="1">
    <name type="scientific">Brassica napus</name>
    <name type="common">Rape</name>
    <dbReference type="NCBI Taxonomy" id="3708"/>
    <lineage>
        <taxon>Eukaryota</taxon>
        <taxon>Viridiplantae</taxon>
        <taxon>Streptophyta</taxon>
        <taxon>Embryophyta</taxon>
        <taxon>Tracheophyta</taxon>
        <taxon>Spermatophyta</taxon>
        <taxon>Magnoliopsida</taxon>
        <taxon>eudicotyledons</taxon>
        <taxon>Gunneridae</taxon>
        <taxon>Pentapetalae</taxon>
        <taxon>rosids</taxon>
        <taxon>malvids</taxon>
        <taxon>Brassicales</taxon>
        <taxon>Brassicaceae</taxon>
        <taxon>Brassiceae</taxon>
        <taxon>Brassica</taxon>
    </lineage>
</organism>
<dbReference type="EMBL" id="HG994370">
    <property type="protein sequence ID" value="CAF2060285.1"/>
    <property type="molecule type" value="Genomic_DNA"/>
</dbReference>
<gene>
    <name evidence="1" type="ORF">DARMORV10_C06P29310.1</name>
</gene>
<proteinExistence type="predicted"/>
<feature type="non-terminal residue" evidence="1">
    <location>
        <position position="108"/>
    </location>
</feature>
<reference evidence="1" key="1">
    <citation type="submission" date="2021-01" db="EMBL/GenBank/DDBJ databases">
        <authorList>
            <consortium name="Genoscope - CEA"/>
            <person name="William W."/>
        </authorList>
    </citation>
    <scope>NUCLEOTIDE SEQUENCE</scope>
</reference>